<keyword evidence="2" id="KW-1185">Reference proteome</keyword>
<dbReference type="AlphaFoldDB" id="A0A0C9U0A4"/>
<reference evidence="1 2" key="1">
    <citation type="submission" date="2014-06" db="EMBL/GenBank/DDBJ databases">
        <title>Evolutionary Origins and Diversification of the Mycorrhizal Mutualists.</title>
        <authorList>
            <consortium name="DOE Joint Genome Institute"/>
            <consortium name="Mycorrhizal Genomics Consortium"/>
            <person name="Kohler A."/>
            <person name="Kuo A."/>
            <person name="Nagy L.G."/>
            <person name="Floudas D."/>
            <person name="Copeland A."/>
            <person name="Barry K.W."/>
            <person name="Cichocki N."/>
            <person name="Veneault-Fourrey C."/>
            <person name="LaButti K."/>
            <person name="Lindquist E.A."/>
            <person name="Lipzen A."/>
            <person name="Lundell T."/>
            <person name="Morin E."/>
            <person name="Murat C."/>
            <person name="Riley R."/>
            <person name="Ohm R."/>
            <person name="Sun H."/>
            <person name="Tunlid A."/>
            <person name="Henrissat B."/>
            <person name="Grigoriev I.V."/>
            <person name="Hibbett D.S."/>
            <person name="Martin F."/>
        </authorList>
    </citation>
    <scope>NUCLEOTIDE SEQUENCE [LARGE SCALE GENOMIC DNA]</scope>
    <source>
        <strain evidence="1 2">SS14</strain>
    </source>
</reference>
<gene>
    <name evidence="1" type="ORF">M422DRAFT_261524</name>
</gene>
<accession>A0A0C9U0A4</accession>
<protein>
    <submittedName>
        <fullName evidence="1">Uncharacterized protein</fullName>
    </submittedName>
</protein>
<evidence type="ECO:0000313" key="2">
    <source>
        <dbReference type="Proteomes" id="UP000054279"/>
    </source>
</evidence>
<dbReference type="HOGENOM" id="CLU_1556238_0_0_1"/>
<evidence type="ECO:0000313" key="1">
    <source>
        <dbReference type="EMBL" id="KIJ36193.1"/>
    </source>
</evidence>
<sequence length="172" mass="20061">MEAKFELEDVLPFAGVDDNDYTIFEMLAMRRKKASYDLRLISKQISHITTLLFRSIHPSRYFWRRWLNRKFRNGPTPLFHGRDAWIRSAIRRGYCPNLKRLVVDWLEDSFHGNPKLPELLYASSGGGGALDSARIESKNVLSEVVIFNLVFYNDSRIRDRDKTYAFLVGEAV</sequence>
<dbReference type="Proteomes" id="UP000054279">
    <property type="component" value="Unassembled WGS sequence"/>
</dbReference>
<dbReference type="EMBL" id="KN837181">
    <property type="protein sequence ID" value="KIJ36193.1"/>
    <property type="molecule type" value="Genomic_DNA"/>
</dbReference>
<organism evidence="1 2">
    <name type="scientific">Sphaerobolus stellatus (strain SS14)</name>
    <dbReference type="NCBI Taxonomy" id="990650"/>
    <lineage>
        <taxon>Eukaryota</taxon>
        <taxon>Fungi</taxon>
        <taxon>Dikarya</taxon>
        <taxon>Basidiomycota</taxon>
        <taxon>Agaricomycotina</taxon>
        <taxon>Agaricomycetes</taxon>
        <taxon>Phallomycetidae</taxon>
        <taxon>Geastrales</taxon>
        <taxon>Sphaerobolaceae</taxon>
        <taxon>Sphaerobolus</taxon>
    </lineage>
</organism>
<proteinExistence type="predicted"/>
<name>A0A0C9U0A4_SPHS4</name>